<dbReference type="AlphaFoldDB" id="A0AAD6J8K8"/>
<dbReference type="InterPro" id="IPR052337">
    <property type="entry name" value="SAT4-like"/>
</dbReference>
<keyword evidence="4 7" id="KW-0472">Membrane</keyword>
<evidence type="ECO:0000313" key="10">
    <source>
        <dbReference type="Proteomes" id="UP001221413"/>
    </source>
</evidence>
<feature type="domain" description="Rhodopsin" evidence="8">
    <location>
        <begin position="92"/>
        <end position="326"/>
    </location>
</feature>
<feature type="transmembrane region" description="Helical" evidence="7">
    <location>
        <begin position="261"/>
        <end position="281"/>
    </location>
</feature>
<evidence type="ECO:0000259" key="8">
    <source>
        <dbReference type="Pfam" id="PF20684"/>
    </source>
</evidence>
<dbReference type="EMBL" id="JAQGDS010000001">
    <property type="protein sequence ID" value="KAJ6264961.1"/>
    <property type="molecule type" value="Genomic_DNA"/>
</dbReference>
<dbReference type="PANTHER" id="PTHR33048:SF129">
    <property type="entry name" value="INTEGRAL MEMBRANE PROTEIN-RELATED"/>
    <property type="match status" value="1"/>
</dbReference>
<feature type="transmembrane region" description="Helical" evidence="7">
    <location>
        <begin position="153"/>
        <end position="171"/>
    </location>
</feature>
<feature type="transmembrane region" description="Helical" evidence="7">
    <location>
        <begin position="80"/>
        <end position="100"/>
    </location>
</feature>
<dbReference type="Proteomes" id="UP001221413">
    <property type="component" value="Unassembled WGS sequence"/>
</dbReference>
<evidence type="ECO:0000256" key="6">
    <source>
        <dbReference type="SAM" id="MobiDB-lite"/>
    </source>
</evidence>
<accession>A0AAD6J8K8</accession>
<protein>
    <recommendedName>
        <fullName evidence="8">Rhodopsin domain-containing protein</fullName>
    </recommendedName>
</protein>
<evidence type="ECO:0000256" key="4">
    <source>
        <dbReference type="ARBA" id="ARBA00023136"/>
    </source>
</evidence>
<name>A0AAD6J8K8_DREDA</name>
<feature type="region of interest" description="Disordered" evidence="6">
    <location>
        <begin position="346"/>
        <end position="375"/>
    </location>
</feature>
<dbReference type="PANTHER" id="PTHR33048">
    <property type="entry name" value="PTH11-LIKE INTEGRAL MEMBRANE PROTEIN (AFU_ORTHOLOGUE AFUA_5G11245)"/>
    <property type="match status" value="1"/>
</dbReference>
<dbReference type="InterPro" id="IPR049326">
    <property type="entry name" value="Rhodopsin_dom_fungi"/>
</dbReference>
<comment type="similarity">
    <text evidence="5">Belongs to the SAT4 family.</text>
</comment>
<keyword evidence="2 7" id="KW-0812">Transmembrane</keyword>
<comment type="subcellular location">
    <subcellularLocation>
        <location evidence="1">Membrane</location>
        <topology evidence="1">Multi-pass membrane protein</topology>
    </subcellularLocation>
</comment>
<proteinExistence type="inferred from homology"/>
<organism evidence="9 10">
    <name type="scientific">Drechslerella dactyloides</name>
    <name type="common">Nematode-trapping fungus</name>
    <name type="synonym">Arthrobotrys dactyloides</name>
    <dbReference type="NCBI Taxonomy" id="74499"/>
    <lineage>
        <taxon>Eukaryota</taxon>
        <taxon>Fungi</taxon>
        <taxon>Dikarya</taxon>
        <taxon>Ascomycota</taxon>
        <taxon>Pezizomycotina</taxon>
        <taxon>Orbiliomycetes</taxon>
        <taxon>Orbiliales</taxon>
        <taxon>Orbiliaceae</taxon>
        <taxon>Drechslerella</taxon>
    </lineage>
</organism>
<feature type="transmembrane region" description="Helical" evidence="7">
    <location>
        <begin position="112"/>
        <end position="132"/>
    </location>
</feature>
<feature type="transmembrane region" description="Helical" evidence="7">
    <location>
        <begin position="183"/>
        <end position="203"/>
    </location>
</feature>
<keyword evidence="3 7" id="KW-1133">Transmembrane helix</keyword>
<sequence length="471" mass="51345">MAGLSAISRAAHATNNASSSSGLLPLLMNATGVTVHGSFPFSGHNPLLSESISPEIVASWPPPNFVNPETKHTQLFAWELVLLGLAVSAVLLRLYVRIWMMSPLWKAGWDDWGVAVALLFAIGLTTVELNATRYGYADPADSDDEQMTFCSEIFFILSTSTLKLSILYFYLRLSVSPTFRRLVHFGMFFVIATGVSFLFVVIFQCHPIRAYWDLTLPEARCIDEYAAHIANAVLNSLSDLYVFLLPIKDMLRLQLPLRQRISLAVLFSLGGLVCIAGWLRVWQLTSVLNRTYDNTWVGPTMYILTAVECDVAIICGCLPALKPLMAKVIPGLRRFSFRRLSGAGLSDGGDNERKSSGGEKGNDPDAKRSDGNRGNEVVRGAVSAENTGQCPCSDPTKLVDPAGLMTARPAGRWKLGARQASWQSDSSIPLYGDIVKSTNRLSSTPPNEAGVGGKNRDLEKGVIVETNALSK</sequence>
<reference evidence="9" key="1">
    <citation type="submission" date="2023-01" db="EMBL/GenBank/DDBJ databases">
        <title>The chitinases involved in constricting ring structure development in the nematode-trapping fungus Drechslerella dactyloides.</title>
        <authorList>
            <person name="Wang R."/>
            <person name="Zhang L."/>
            <person name="Tang P."/>
            <person name="Li S."/>
            <person name="Liang L."/>
        </authorList>
    </citation>
    <scope>NUCLEOTIDE SEQUENCE</scope>
    <source>
        <strain evidence="9">YMF1.00031</strain>
    </source>
</reference>
<dbReference type="GO" id="GO:0016020">
    <property type="term" value="C:membrane"/>
    <property type="evidence" value="ECO:0007669"/>
    <property type="project" value="UniProtKB-SubCell"/>
</dbReference>
<feature type="compositionally biased region" description="Basic and acidic residues" evidence="6">
    <location>
        <begin position="350"/>
        <end position="373"/>
    </location>
</feature>
<gene>
    <name evidence="9" type="ORF">Dda_1115</name>
</gene>
<evidence type="ECO:0000256" key="1">
    <source>
        <dbReference type="ARBA" id="ARBA00004141"/>
    </source>
</evidence>
<dbReference type="Pfam" id="PF20684">
    <property type="entry name" value="Fung_rhodopsin"/>
    <property type="match status" value="1"/>
</dbReference>
<evidence type="ECO:0000256" key="2">
    <source>
        <dbReference type="ARBA" id="ARBA00022692"/>
    </source>
</evidence>
<evidence type="ECO:0000256" key="3">
    <source>
        <dbReference type="ARBA" id="ARBA00022989"/>
    </source>
</evidence>
<evidence type="ECO:0000313" key="9">
    <source>
        <dbReference type="EMBL" id="KAJ6264961.1"/>
    </source>
</evidence>
<evidence type="ECO:0000256" key="7">
    <source>
        <dbReference type="SAM" id="Phobius"/>
    </source>
</evidence>
<evidence type="ECO:0000256" key="5">
    <source>
        <dbReference type="ARBA" id="ARBA00038359"/>
    </source>
</evidence>
<comment type="caution">
    <text evidence="9">The sequence shown here is derived from an EMBL/GenBank/DDBJ whole genome shotgun (WGS) entry which is preliminary data.</text>
</comment>
<keyword evidence="10" id="KW-1185">Reference proteome</keyword>